<comment type="subcellular location">
    <subcellularLocation>
        <location evidence="2">Cell membrane</location>
        <topology evidence="2">Multi-pass membrane protein</topology>
    </subcellularLocation>
    <subcellularLocation>
        <location evidence="1">Membrane</location>
        <location evidence="1">Caveola</location>
        <topology evidence="1">Multi-pass membrane protein</topology>
    </subcellularLocation>
</comment>
<evidence type="ECO:0000256" key="8">
    <source>
        <dbReference type="ARBA" id="ARBA00023157"/>
    </source>
</evidence>
<evidence type="ECO:0000256" key="2">
    <source>
        <dbReference type="ARBA" id="ARBA00004651"/>
    </source>
</evidence>
<gene>
    <name evidence="15" type="primary">LOC113493192</name>
</gene>
<evidence type="ECO:0000256" key="10">
    <source>
        <dbReference type="ARBA" id="ARBA00023180"/>
    </source>
</evidence>
<dbReference type="AlphaFoldDB" id="A0A7E5VEV4"/>
<evidence type="ECO:0000256" key="4">
    <source>
        <dbReference type="ARBA" id="ARBA00022475"/>
    </source>
</evidence>
<evidence type="ECO:0000313" key="15">
    <source>
        <dbReference type="RefSeq" id="XP_026726844.1"/>
    </source>
</evidence>
<proteinExistence type="inferred from homology"/>
<keyword evidence="6 13" id="KW-1133">Transmembrane helix</keyword>
<name>A0A7E5VEV4_TRINI</name>
<dbReference type="Pfam" id="PF01130">
    <property type="entry name" value="CD36"/>
    <property type="match status" value="1"/>
</dbReference>
<accession>A0A7E5VEV4</accession>
<keyword evidence="8" id="KW-1015">Disulfide bond</keyword>
<evidence type="ECO:0000256" key="13">
    <source>
        <dbReference type="SAM" id="Phobius"/>
    </source>
</evidence>
<evidence type="ECO:0000256" key="12">
    <source>
        <dbReference type="ARBA" id="ARBA00042244"/>
    </source>
</evidence>
<dbReference type="OrthoDB" id="18585at2759"/>
<keyword evidence="5 13" id="KW-0812">Transmembrane</keyword>
<feature type="transmembrane region" description="Helical" evidence="13">
    <location>
        <begin position="436"/>
        <end position="458"/>
    </location>
</feature>
<dbReference type="Proteomes" id="UP000322000">
    <property type="component" value="Chromosome 4"/>
</dbReference>
<keyword evidence="4" id="KW-1003">Cell membrane</keyword>
<dbReference type="KEGG" id="tnl:113493192"/>
<dbReference type="PANTHER" id="PTHR11923:SF110">
    <property type="entry name" value="SCAVENGER RECEPTOR CLASS B MEMBER 1"/>
    <property type="match status" value="1"/>
</dbReference>
<evidence type="ECO:0000256" key="9">
    <source>
        <dbReference type="ARBA" id="ARBA00023170"/>
    </source>
</evidence>
<dbReference type="PRINTS" id="PR01609">
    <property type="entry name" value="CD36FAMILY"/>
</dbReference>
<dbReference type="GO" id="GO:0005737">
    <property type="term" value="C:cytoplasm"/>
    <property type="evidence" value="ECO:0007669"/>
    <property type="project" value="TreeGrafter"/>
</dbReference>
<keyword evidence="14" id="KW-1185">Reference proteome</keyword>
<reference evidence="15" key="1">
    <citation type="submission" date="2025-08" db="UniProtKB">
        <authorList>
            <consortium name="RefSeq"/>
        </authorList>
    </citation>
    <scope>IDENTIFICATION</scope>
</reference>
<sequence length="494" mass="57033">MYVQKANLFLLVLWDCDSLEEWILFQKLRLTKGSTYYELLQHEIVGARISMYLFNITNAESFLAGDDSKIRLEEVGPFVFQEYRWYEDLEISEDGKQMAMTPKTRTEFISQRSIAHPKDVNLTLLNLPMLIVYPIHQGATNLLSEYPSFLQHVYNMMADQLHSKPIFNIDVHTYLWGYDNPLIKIVHNIAPGVVYFKKIGLLDRLYDTESDYRIVAGATDEDRFRIKYVKKTRRLEVDSTEDVDESELTFATDTYEGIGYPPMLTPDIPLNLYRIGICKSFQLEYIGRKPMEYGGEGLRYTLSNENFKSDVNSSKPYPEGLMDISNCFYGVPFMISKGHFLDADPKLLEGIEGLKPDRNINANEVVIDHMVSVPFQTNFSIQLNIALDDVSYNRHTKRLSNTVLPITHIKIDQPEMPETIMNKFYLAFKLGPKLELGTFVVLTLTSLMLISHAGRVIYYNWTKNTRGMDFEINVNKKLLETKTIEGNSLKVDPY</sequence>
<dbReference type="GeneID" id="113493192"/>
<evidence type="ECO:0000256" key="7">
    <source>
        <dbReference type="ARBA" id="ARBA00023136"/>
    </source>
</evidence>
<evidence type="ECO:0000256" key="5">
    <source>
        <dbReference type="ARBA" id="ARBA00022692"/>
    </source>
</evidence>
<dbReference type="InterPro" id="IPR002159">
    <property type="entry name" value="CD36_fam"/>
</dbReference>
<keyword evidence="9" id="KW-0675">Receptor</keyword>
<keyword evidence="10" id="KW-0325">Glycoprotein</keyword>
<evidence type="ECO:0000313" key="14">
    <source>
        <dbReference type="Proteomes" id="UP000322000"/>
    </source>
</evidence>
<dbReference type="GO" id="GO:0005901">
    <property type="term" value="C:caveola"/>
    <property type="evidence" value="ECO:0007669"/>
    <property type="project" value="UniProtKB-SubCell"/>
</dbReference>
<evidence type="ECO:0000256" key="3">
    <source>
        <dbReference type="ARBA" id="ARBA00010532"/>
    </source>
</evidence>
<evidence type="ECO:0000256" key="1">
    <source>
        <dbReference type="ARBA" id="ARBA00004189"/>
    </source>
</evidence>
<protein>
    <recommendedName>
        <fullName evidence="11">Scavenger receptor class B member 1</fullName>
    </recommendedName>
    <alternativeName>
        <fullName evidence="12">SR-BI</fullName>
    </alternativeName>
</protein>
<organism evidence="14 15">
    <name type="scientific">Trichoplusia ni</name>
    <name type="common">Cabbage looper</name>
    <dbReference type="NCBI Taxonomy" id="7111"/>
    <lineage>
        <taxon>Eukaryota</taxon>
        <taxon>Metazoa</taxon>
        <taxon>Ecdysozoa</taxon>
        <taxon>Arthropoda</taxon>
        <taxon>Hexapoda</taxon>
        <taxon>Insecta</taxon>
        <taxon>Pterygota</taxon>
        <taxon>Neoptera</taxon>
        <taxon>Endopterygota</taxon>
        <taxon>Lepidoptera</taxon>
        <taxon>Glossata</taxon>
        <taxon>Ditrysia</taxon>
        <taxon>Noctuoidea</taxon>
        <taxon>Noctuidae</taxon>
        <taxon>Plusiinae</taxon>
        <taxon>Trichoplusia</taxon>
    </lineage>
</organism>
<evidence type="ECO:0000256" key="6">
    <source>
        <dbReference type="ARBA" id="ARBA00022989"/>
    </source>
</evidence>
<dbReference type="InParanoid" id="A0A7E5VEV4"/>
<evidence type="ECO:0000256" key="11">
    <source>
        <dbReference type="ARBA" id="ARBA00040821"/>
    </source>
</evidence>
<dbReference type="GO" id="GO:0005044">
    <property type="term" value="F:scavenger receptor activity"/>
    <property type="evidence" value="ECO:0007669"/>
    <property type="project" value="TreeGrafter"/>
</dbReference>
<keyword evidence="7 13" id="KW-0472">Membrane</keyword>
<comment type="similarity">
    <text evidence="3">Belongs to the CD36 family.</text>
</comment>
<dbReference type="RefSeq" id="XP_026726844.1">
    <property type="nucleotide sequence ID" value="XM_026871043.1"/>
</dbReference>
<dbReference type="PANTHER" id="PTHR11923">
    <property type="entry name" value="SCAVENGER RECEPTOR CLASS B TYPE-1 SR-B1"/>
    <property type="match status" value="1"/>
</dbReference>